<protein>
    <recommendedName>
        <fullName evidence="4">Beta/gamma crystallin</fullName>
    </recommendedName>
</protein>
<gene>
    <name evidence="2" type="ORF">ACFQPC_14680</name>
</gene>
<dbReference type="RefSeq" id="WP_382272611.1">
    <property type="nucleotide sequence ID" value="NZ_JBHTBU010000002.1"/>
</dbReference>
<accession>A0ABW2IEB4</accession>
<name>A0ABW2IEB4_9BURK</name>
<keyword evidence="1" id="KW-0732">Signal</keyword>
<keyword evidence="3" id="KW-1185">Reference proteome</keyword>
<feature type="chain" id="PRO_5046281786" description="Beta/gamma crystallin" evidence="1">
    <location>
        <begin position="30"/>
        <end position="141"/>
    </location>
</feature>
<sequence>MTPYKMKINFFLKLVAALVLLMSAPSLMAGVSNKITGIYSDMTFNKEGGDVLGIEIFVMFTRSGYWVVFQDAEGSPSEPVITAAEIKNNEITFSLPERNGYVGTFRGRIGKGVLVGGFDSGQQATFGGREFKLKRKSSYWQ</sequence>
<reference evidence="3" key="1">
    <citation type="journal article" date="2019" name="Int. J. Syst. Evol. Microbiol.">
        <title>The Global Catalogue of Microorganisms (GCM) 10K type strain sequencing project: providing services to taxonomists for standard genome sequencing and annotation.</title>
        <authorList>
            <consortium name="The Broad Institute Genomics Platform"/>
            <consortium name="The Broad Institute Genome Sequencing Center for Infectious Disease"/>
            <person name="Wu L."/>
            <person name="Ma J."/>
        </authorList>
    </citation>
    <scope>NUCLEOTIDE SEQUENCE [LARGE SCALE GENOMIC DNA]</scope>
    <source>
        <strain evidence="3">KACC 12508</strain>
    </source>
</reference>
<evidence type="ECO:0008006" key="4">
    <source>
        <dbReference type="Google" id="ProtNLM"/>
    </source>
</evidence>
<organism evidence="2 3">
    <name type="scientific">Herminiimonas glaciei</name>
    <dbReference type="NCBI Taxonomy" id="523788"/>
    <lineage>
        <taxon>Bacteria</taxon>
        <taxon>Pseudomonadati</taxon>
        <taxon>Pseudomonadota</taxon>
        <taxon>Betaproteobacteria</taxon>
        <taxon>Burkholderiales</taxon>
        <taxon>Oxalobacteraceae</taxon>
        <taxon>Herminiimonas</taxon>
    </lineage>
</organism>
<proteinExistence type="predicted"/>
<evidence type="ECO:0000256" key="1">
    <source>
        <dbReference type="SAM" id="SignalP"/>
    </source>
</evidence>
<dbReference type="EMBL" id="JBHTBU010000002">
    <property type="protein sequence ID" value="MFC7289291.1"/>
    <property type="molecule type" value="Genomic_DNA"/>
</dbReference>
<evidence type="ECO:0000313" key="2">
    <source>
        <dbReference type="EMBL" id="MFC7289291.1"/>
    </source>
</evidence>
<evidence type="ECO:0000313" key="3">
    <source>
        <dbReference type="Proteomes" id="UP001596542"/>
    </source>
</evidence>
<comment type="caution">
    <text evidence="2">The sequence shown here is derived from an EMBL/GenBank/DDBJ whole genome shotgun (WGS) entry which is preliminary data.</text>
</comment>
<dbReference type="Proteomes" id="UP001596542">
    <property type="component" value="Unassembled WGS sequence"/>
</dbReference>
<feature type="signal peptide" evidence="1">
    <location>
        <begin position="1"/>
        <end position="29"/>
    </location>
</feature>